<comment type="subcellular location">
    <subcellularLocation>
        <location evidence="5">Nucleus</location>
    </subcellularLocation>
</comment>
<comment type="caution">
    <text evidence="7">The sequence shown here is derived from an EMBL/GenBank/DDBJ whole genome shotgun (WGS) entry which is preliminary data.</text>
</comment>
<dbReference type="OrthoDB" id="5398665at2759"/>
<dbReference type="GO" id="GO:0045895">
    <property type="term" value="P:positive regulation of mating-type specific transcription, DNA-templated"/>
    <property type="evidence" value="ECO:0007669"/>
    <property type="project" value="InterPro"/>
</dbReference>
<accession>A0A8H4PBW2</accession>
<comment type="similarity">
    <text evidence="5">Belongs to the MATALPHA1 family.</text>
</comment>
<sequence length="358" mass="39769">MASASREELAQHLAGVSIDQLLAVMADKTLFEVASQYYNTAIAKIRSGSAASAASAGSGDAQAQEDRAKRPLNAFMAFRTYYLRLFPEYPQKVVSGFLTTLWNKDHDRNKWALIAKVYSFVRDNLGKKAVNLSAFLLVCCPIMKIMAPNEYLAALGWEVKTNSEGKWVAEQNEAALSQKNMGHLETTDYPTTEVELLSTLVNAGYLGEQGHKLVMQMGLSSNGIIMTSESNPVDFGVPTTADKAQFVKLVSRDPYQAAQEILGARYDHAYFTGTSIHCWEADDLANLPYLPIAIPRAEDPNWDYPFDAVPRPSVAFDANTPVENRIMDISSAWYPAEGLVRQVTELQRGKYRRSMLFK</sequence>
<dbReference type="GO" id="GO:0008301">
    <property type="term" value="F:DNA binding, bending"/>
    <property type="evidence" value="ECO:0007669"/>
    <property type="project" value="InterPro"/>
</dbReference>
<reference evidence="7 8" key="1">
    <citation type="submission" date="2020-01" db="EMBL/GenBank/DDBJ databases">
        <title>Identification and distribution of gene clusters putatively required for synthesis of sphingolipid metabolism inhibitors in phylogenetically diverse species of the filamentous fungus Fusarium.</title>
        <authorList>
            <person name="Kim H.-S."/>
            <person name="Busman M."/>
            <person name="Brown D.W."/>
            <person name="Divon H."/>
            <person name="Uhlig S."/>
            <person name="Proctor R.H."/>
        </authorList>
    </citation>
    <scope>NUCLEOTIDE SEQUENCE [LARGE SCALE GENOMIC DNA]</scope>
    <source>
        <strain evidence="7 8">NRRL 20459</strain>
    </source>
</reference>
<evidence type="ECO:0000313" key="7">
    <source>
        <dbReference type="EMBL" id="KAF4469889.1"/>
    </source>
</evidence>
<dbReference type="Pfam" id="PF04769">
    <property type="entry name" value="MATalpha_HMGbox"/>
    <property type="match status" value="1"/>
</dbReference>
<dbReference type="Proteomes" id="UP000554235">
    <property type="component" value="Unassembled WGS sequence"/>
</dbReference>
<keyword evidence="2 5" id="KW-0238">DNA-binding</keyword>
<keyword evidence="4 5" id="KW-0539">Nucleus</keyword>
<keyword evidence="8" id="KW-1185">Reference proteome</keyword>
<proteinExistence type="inferred from homology"/>
<protein>
    <submittedName>
        <fullName evidence="7">MAT1-1-1</fullName>
    </submittedName>
</protein>
<feature type="domain" description="Alpha box" evidence="6">
    <location>
        <begin position="67"/>
        <end position="122"/>
    </location>
</feature>
<keyword evidence="1 5" id="KW-0805">Transcription regulation</keyword>
<dbReference type="InterPro" id="IPR006856">
    <property type="entry name" value="MATalpha_HMGbox"/>
</dbReference>
<evidence type="ECO:0000313" key="8">
    <source>
        <dbReference type="Proteomes" id="UP000554235"/>
    </source>
</evidence>
<evidence type="ECO:0000256" key="1">
    <source>
        <dbReference type="ARBA" id="ARBA00023015"/>
    </source>
</evidence>
<evidence type="ECO:0000256" key="4">
    <source>
        <dbReference type="ARBA" id="ARBA00023242"/>
    </source>
</evidence>
<evidence type="ECO:0000256" key="3">
    <source>
        <dbReference type="ARBA" id="ARBA00023163"/>
    </source>
</evidence>
<name>A0A8H4PBW2_9HYPO</name>
<evidence type="ECO:0000259" key="6">
    <source>
        <dbReference type="PROSITE" id="PS51325"/>
    </source>
</evidence>
<keyword evidence="3 5" id="KW-0804">Transcription</keyword>
<dbReference type="GO" id="GO:0005634">
    <property type="term" value="C:nucleus"/>
    <property type="evidence" value="ECO:0007669"/>
    <property type="project" value="UniProtKB-SubCell"/>
</dbReference>
<evidence type="ECO:0000256" key="5">
    <source>
        <dbReference type="RuleBase" id="RU003516"/>
    </source>
</evidence>
<dbReference type="PROSITE" id="PS51325">
    <property type="entry name" value="ALPHA_BOX"/>
    <property type="match status" value="1"/>
</dbReference>
<organism evidence="7 8">
    <name type="scientific">Fusarium albosuccineum</name>
    <dbReference type="NCBI Taxonomy" id="1237068"/>
    <lineage>
        <taxon>Eukaryota</taxon>
        <taxon>Fungi</taxon>
        <taxon>Dikarya</taxon>
        <taxon>Ascomycota</taxon>
        <taxon>Pezizomycotina</taxon>
        <taxon>Sordariomycetes</taxon>
        <taxon>Hypocreomycetidae</taxon>
        <taxon>Hypocreales</taxon>
        <taxon>Nectriaceae</taxon>
        <taxon>Fusarium</taxon>
        <taxon>Fusarium decemcellulare species complex</taxon>
    </lineage>
</organism>
<dbReference type="AlphaFoldDB" id="A0A8H4PBW2"/>
<dbReference type="EMBL" id="JAADYS010000425">
    <property type="protein sequence ID" value="KAF4469889.1"/>
    <property type="molecule type" value="Genomic_DNA"/>
</dbReference>
<gene>
    <name evidence="7" type="ORF">FALBO_3211</name>
</gene>
<evidence type="ECO:0000256" key="2">
    <source>
        <dbReference type="ARBA" id="ARBA00023125"/>
    </source>
</evidence>